<reference evidence="3 4" key="1">
    <citation type="submission" date="2019-02" db="EMBL/GenBank/DDBJ databases">
        <title>Deep-cultivation of Planctomycetes and their phenomic and genomic characterization uncovers novel biology.</title>
        <authorList>
            <person name="Wiegand S."/>
            <person name="Jogler M."/>
            <person name="Boedeker C."/>
            <person name="Pinto D."/>
            <person name="Vollmers J."/>
            <person name="Rivas-Marin E."/>
            <person name="Kohn T."/>
            <person name="Peeters S.H."/>
            <person name="Heuer A."/>
            <person name="Rast P."/>
            <person name="Oberbeckmann S."/>
            <person name="Bunk B."/>
            <person name="Jeske O."/>
            <person name="Meyerdierks A."/>
            <person name="Storesund J.E."/>
            <person name="Kallscheuer N."/>
            <person name="Luecker S."/>
            <person name="Lage O.M."/>
            <person name="Pohl T."/>
            <person name="Merkel B.J."/>
            <person name="Hornburger P."/>
            <person name="Mueller R.-W."/>
            <person name="Bruemmer F."/>
            <person name="Labrenz M."/>
            <person name="Spormann A.M."/>
            <person name="Op den Camp H."/>
            <person name="Overmann J."/>
            <person name="Amann R."/>
            <person name="Jetten M.S.M."/>
            <person name="Mascher T."/>
            <person name="Medema M.H."/>
            <person name="Devos D.P."/>
            <person name="Kaster A.-K."/>
            <person name="Ovreas L."/>
            <person name="Rohde M."/>
            <person name="Galperin M.Y."/>
            <person name="Jogler C."/>
        </authorList>
    </citation>
    <scope>NUCLEOTIDE SEQUENCE [LARGE SCALE GENOMIC DNA]</scope>
    <source>
        <strain evidence="3 4">V22</strain>
    </source>
</reference>
<evidence type="ECO:0000259" key="2">
    <source>
        <dbReference type="Pfam" id="PF09423"/>
    </source>
</evidence>
<dbReference type="RefSeq" id="WP_145263467.1">
    <property type="nucleotide sequence ID" value="NZ_CP036316.1"/>
</dbReference>
<feature type="domain" description="PhoD-like phosphatase metallophosphatase" evidence="2">
    <location>
        <begin position="361"/>
        <end position="660"/>
    </location>
</feature>
<dbReference type="InterPro" id="IPR038607">
    <property type="entry name" value="PhoD-like_sf"/>
</dbReference>
<name>A0A517TAQ6_9PLAN</name>
<dbReference type="EMBL" id="CP036316">
    <property type="protein sequence ID" value="QDT65453.1"/>
    <property type="molecule type" value="Genomic_DNA"/>
</dbReference>
<dbReference type="SUPFAM" id="SSF56300">
    <property type="entry name" value="Metallo-dependent phosphatases"/>
    <property type="match status" value="1"/>
</dbReference>
<gene>
    <name evidence="3" type="ORF">V22_27060</name>
</gene>
<dbReference type="KEGG" id="chya:V22_27060"/>
<feature type="chain" id="PRO_5022048705" evidence="1">
    <location>
        <begin position="21"/>
        <end position="853"/>
    </location>
</feature>
<keyword evidence="1" id="KW-0732">Signal</keyword>
<dbReference type="Proteomes" id="UP000319976">
    <property type="component" value="Chromosome"/>
</dbReference>
<dbReference type="OrthoDB" id="9761852at2"/>
<dbReference type="InterPro" id="IPR029052">
    <property type="entry name" value="Metallo-depent_PP-like"/>
</dbReference>
<evidence type="ECO:0000313" key="4">
    <source>
        <dbReference type="Proteomes" id="UP000319976"/>
    </source>
</evidence>
<protein>
    <submittedName>
        <fullName evidence="3">PhoD-like phosphatase</fullName>
    </submittedName>
</protein>
<dbReference type="InterPro" id="IPR018946">
    <property type="entry name" value="PhoD-like_MPP"/>
</dbReference>
<evidence type="ECO:0000256" key="1">
    <source>
        <dbReference type="SAM" id="SignalP"/>
    </source>
</evidence>
<organism evidence="3 4">
    <name type="scientific">Calycomorphotria hydatis</name>
    <dbReference type="NCBI Taxonomy" id="2528027"/>
    <lineage>
        <taxon>Bacteria</taxon>
        <taxon>Pseudomonadati</taxon>
        <taxon>Planctomycetota</taxon>
        <taxon>Planctomycetia</taxon>
        <taxon>Planctomycetales</taxon>
        <taxon>Planctomycetaceae</taxon>
        <taxon>Calycomorphotria</taxon>
    </lineage>
</organism>
<dbReference type="Pfam" id="PF09423">
    <property type="entry name" value="PhoD"/>
    <property type="match status" value="1"/>
</dbReference>
<feature type="signal peptide" evidence="1">
    <location>
        <begin position="1"/>
        <end position="20"/>
    </location>
</feature>
<keyword evidence="4" id="KW-1185">Reference proteome</keyword>
<dbReference type="Gene3D" id="3.60.21.70">
    <property type="entry name" value="PhoD-like phosphatase"/>
    <property type="match status" value="1"/>
</dbReference>
<evidence type="ECO:0000313" key="3">
    <source>
        <dbReference type="EMBL" id="QDT65453.1"/>
    </source>
</evidence>
<accession>A0A517TAQ6</accession>
<proteinExistence type="predicted"/>
<dbReference type="AlphaFoldDB" id="A0A517TAQ6"/>
<sequence length="853" mass="96106" precursor="true">MPRTALIAVLLLLSPTCLFGKETEETNDFSSRWYETPDRVWPGAEYWTNPMENWRVANGRLECVAGNQNHSVHLLTRQLTAAAEPFAMSVRFGLIKGKLGAAGFLVGVHDEINDYRGNCFFGRGIKAHLSTSGLLRLGAQTKQLQIDEFYKEVVLTLTGQPGSNGYQLTLVAQDADGKVLGEVSLTKKAEEVIGNVALSHNPSGVWFDLPKDKRPKQPNRAPANAQFWFSDWTVTGEKFSADDSRAFGPILWSMHSVSDSRSDEGHVMKMTAVLPPLGPNDSKDVTLQFKEDGDWNSVATEKIHEDAFTATFRIPEWDSTTDTEYRLVYSLNTNDGRSEPYYWTGTVRKEPLDRPLVLGGLTCQEHHSFPYAPVAENVAELNPDMLFFSGDQIYESSGGFGIIRRPADRAILNFLRKQYMFGWAFGDVMRDRPTLCIPDDHDVFQGNIWGEGGKAMSPDGNTSTDGGYIEPIRMVEVVHRLNCSHHPDFYDPTPIEQNMSVYYGDMVYGRVSFAILGDRQFKSAPAEVSTWEGRKDHVRDKNIDPHSLDQDGLNLLGSRQEEFLQHWVGDWRAADMKVVLSETIFNNAATHHGKVDDYLYADLDSNGWPQTPRNQAIETFRKAFPLHVNGDQHLTTLVHYGVDEQRDSNWSFCTPAISVGYQRWWRPDELGMMPTDRPSHGLPNTGAYRDGFDNPIYVYAVGNPEGSRDPNRYQQAYIKASGFGIIRIDRENRTYTCESYRYLDAEGSDLPDQFPGWPKTIGQMENYGRQAVAWLPTIVVEGRTDPVLQVIDEESGELVYALRVSGTQFQPHVFKEGVYTVRVGEQPGEMIVIKGLEATKEKTEQGLQVKFKE</sequence>